<dbReference type="InterPro" id="IPR011051">
    <property type="entry name" value="RmlC_Cupin_sf"/>
</dbReference>
<dbReference type="Gene3D" id="2.60.120.10">
    <property type="entry name" value="Jelly Rolls"/>
    <property type="match status" value="1"/>
</dbReference>
<dbReference type="Proteomes" id="UP000033588">
    <property type="component" value="Unassembled WGS sequence"/>
</dbReference>
<dbReference type="InterPro" id="IPR001387">
    <property type="entry name" value="Cro/C1-type_HTH"/>
</dbReference>
<dbReference type="CDD" id="cd00093">
    <property type="entry name" value="HTH_XRE"/>
    <property type="match status" value="1"/>
</dbReference>
<gene>
    <name evidence="3" type="ORF">VC35_00385</name>
</gene>
<dbReference type="PROSITE" id="PS50943">
    <property type="entry name" value="HTH_CROC1"/>
    <property type="match status" value="1"/>
</dbReference>
<organism evidence="3 4">
    <name type="scientific">Pseudomonas fluorescens</name>
    <dbReference type="NCBI Taxonomy" id="294"/>
    <lineage>
        <taxon>Bacteria</taxon>
        <taxon>Pseudomonadati</taxon>
        <taxon>Pseudomonadota</taxon>
        <taxon>Gammaproteobacteria</taxon>
        <taxon>Pseudomonadales</taxon>
        <taxon>Pseudomonadaceae</taxon>
        <taxon>Pseudomonas</taxon>
    </lineage>
</organism>
<dbReference type="CDD" id="cd02209">
    <property type="entry name" value="cupin_XRE_C"/>
    <property type="match status" value="1"/>
</dbReference>
<evidence type="ECO:0000313" key="3">
    <source>
        <dbReference type="EMBL" id="KJZ50674.1"/>
    </source>
</evidence>
<reference evidence="3 4" key="1">
    <citation type="submission" date="2015-03" db="EMBL/GenBank/DDBJ databases">
        <title>Comparative genomics of Pseudomonas insights into diversity of traits involved in vanlence and defense.</title>
        <authorList>
            <person name="Qin Y."/>
        </authorList>
    </citation>
    <scope>NUCLEOTIDE SEQUENCE [LARGE SCALE GENOMIC DNA]</scope>
    <source>
        <strain evidence="3 4">C8</strain>
    </source>
</reference>
<proteinExistence type="predicted"/>
<dbReference type="AlphaFoldDB" id="A0A0F4U2T0"/>
<dbReference type="InterPro" id="IPR013096">
    <property type="entry name" value="Cupin_2"/>
</dbReference>
<dbReference type="PATRIC" id="fig|294.132.peg.2057"/>
<dbReference type="InterPro" id="IPR050807">
    <property type="entry name" value="TransReg_Diox_bact_type"/>
</dbReference>
<dbReference type="Pfam" id="PF07883">
    <property type="entry name" value="Cupin_2"/>
    <property type="match status" value="1"/>
</dbReference>
<dbReference type="InterPro" id="IPR010982">
    <property type="entry name" value="Lambda_DNA-bd_dom_sf"/>
</dbReference>
<evidence type="ECO:0000313" key="4">
    <source>
        <dbReference type="Proteomes" id="UP000033588"/>
    </source>
</evidence>
<dbReference type="EMBL" id="LACC01000002">
    <property type="protein sequence ID" value="KJZ50674.1"/>
    <property type="molecule type" value="Genomic_DNA"/>
</dbReference>
<dbReference type="InterPro" id="IPR014710">
    <property type="entry name" value="RmlC-like_jellyroll"/>
</dbReference>
<dbReference type="SUPFAM" id="SSF47413">
    <property type="entry name" value="lambda repressor-like DNA-binding domains"/>
    <property type="match status" value="1"/>
</dbReference>
<evidence type="ECO:0000259" key="2">
    <source>
        <dbReference type="PROSITE" id="PS50943"/>
    </source>
</evidence>
<sequence>MSNNSKTPPASGRAEPHFLGTRIRGLRKRRGMTLAELAQQSELTAGYISQLERNLAYPSIPALFNIARSLGVTIQWFFASEAVTAPEDDGVVVRKNSRLNVHYEDGIVDQLLTPQANRQLEMLHSRFPPGTYSQQSYSHDGEEAGYLLSGSFELWVGERHFQLNEGDSFSFSSQEPHRYGNPGDVDAVVIWVITPPTF</sequence>
<dbReference type="PANTHER" id="PTHR46797:SF2">
    <property type="entry name" value="TRANSCRIPTIONAL REGULATOR"/>
    <property type="match status" value="1"/>
</dbReference>
<dbReference type="SUPFAM" id="SSF51182">
    <property type="entry name" value="RmlC-like cupins"/>
    <property type="match status" value="1"/>
</dbReference>
<evidence type="ECO:0000256" key="1">
    <source>
        <dbReference type="ARBA" id="ARBA00023125"/>
    </source>
</evidence>
<name>A0A0F4U2T0_PSEFL</name>
<dbReference type="RefSeq" id="WP_046037071.1">
    <property type="nucleotide sequence ID" value="NZ_LACC01000002.1"/>
</dbReference>
<dbReference type="OrthoDB" id="9814751at2"/>
<dbReference type="Gene3D" id="1.10.260.40">
    <property type="entry name" value="lambda repressor-like DNA-binding domains"/>
    <property type="match status" value="1"/>
</dbReference>
<dbReference type="GO" id="GO:0003677">
    <property type="term" value="F:DNA binding"/>
    <property type="evidence" value="ECO:0007669"/>
    <property type="project" value="UniProtKB-KW"/>
</dbReference>
<dbReference type="SMART" id="SM00530">
    <property type="entry name" value="HTH_XRE"/>
    <property type="match status" value="1"/>
</dbReference>
<dbReference type="Pfam" id="PF01381">
    <property type="entry name" value="HTH_3"/>
    <property type="match status" value="1"/>
</dbReference>
<comment type="caution">
    <text evidence="3">The sequence shown here is derived from an EMBL/GenBank/DDBJ whole genome shotgun (WGS) entry which is preliminary data.</text>
</comment>
<feature type="domain" description="HTH cro/C1-type" evidence="2">
    <location>
        <begin position="23"/>
        <end position="77"/>
    </location>
</feature>
<dbReference type="PANTHER" id="PTHR46797">
    <property type="entry name" value="HTH-TYPE TRANSCRIPTIONAL REGULATOR"/>
    <property type="match status" value="1"/>
</dbReference>
<protein>
    <submittedName>
        <fullName evidence="3">Cro/Cl family transcriptional regulator</fullName>
    </submittedName>
</protein>
<dbReference type="GO" id="GO:0005829">
    <property type="term" value="C:cytosol"/>
    <property type="evidence" value="ECO:0007669"/>
    <property type="project" value="TreeGrafter"/>
</dbReference>
<accession>A0A0F4U2T0</accession>
<dbReference type="GO" id="GO:0003700">
    <property type="term" value="F:DNA-binding transcription factor activity"/>
    <property type="evidence" value="ECO:0007669"/>
    <property type="project" value="TreeGrafter"/>
</dbReference>
<keyword evidence="1" id="KW-0238">DNA-binding</keyword>